<comment type="caution">
    <text evidence="1">The sequence shown here is derived from an EMBL/GenBank/DDBJ whole genome shotgun (WGS) entry which is preliminary data.</text>
</comment>
<proteinExistence type="predicted"/>
<dbReference type="EMBL" id="VSSQ01086798">
    <property type="protein sequence ID" value="MPN33988.1"/>
    <property type="molecule type" value="Genomic_DNA"/>
</dbReference>
<gene>
    <name evidence="1" type="ORF">SDC9_181480</name>
</gene>
<reference evidence="1" key="1">
    <citation type="submission" date="2019-08" db="EMBL/GenBank/DDBJ databases">
        <authorList>
            <person name="Kucharzyk K."/>
            <person name="Murdoch R.W."/>
            <person name="Higgins S."/>
            <person name="Loffler F."/>
        </authorList>
    </citation>
    <scope>NUCLEOTIDE SEQUENCE</scope>
</reference>
<name>A0A645H4Q3_9ZZZZ</name>
<evidence type="ECO:0000313" key="1">
    <source>
        <dbReference type="EMBL" id="MPN33988.1"/>
    </source>
</evidence>
<protein>
    <submittedName>
        <fullName evidence="1">Uncharacterized protein</fullName>
    </submittedName>
</protein>
<sequence>MIIDQLQQVLVTGKHYGIDLMTGCLVAERGNDVISLKTLHLYGGNLEGFQNTLNERYLGMQLLRSRIAVGFVRFIHGVAKCRSHAVHSHHQIVGVVFSNELEQGGKEAVDSRNVVALGIPDGIGEETEKRTINQAITIDDVQLLPVTEYGGRYNLGLLRLGGNGQHPILGFTGKLFLIEVLV</sequence>
<organism evidence="1">
    <name type="scientific">bioreactor metagenome</name>
    <dbReference type="NCBI Taxonomy" id="1076179"/>
    <lineage>
        <taxon>unclassified sequences</taxon>
        <taxon>metagenomes</taxon>
        <taxon>ecological metagenomes</taxon>
    </lineage>
</organism>
<accession>A0A645H4Q3</accession>
<dbReference type="AlphaFoldDB" id="A0A645H4Q3"/>